<dbReference type="InterPro" id="IPR050483">
    <property type="entry name" value="CoA-transferase_III_domain"/>
</dbReference>
<dbReference type="KEGG" id="arev:RVR_8733"/>
<name>A0A7U3VS42_9ACTN</name>
<proteinExistence type="predicted"/>
<dbReference type="PANTHER" id="PTHR48207:SF3">
    <property type="entry name" value="SUCCINATE--HYDROXYMETHYLGLUTARATE COA-TRANSFERASE"/>
    <property type="match status" value="1"/>
</dbReference>
<organism evidence="2 3">
    <name type="scientific">Actinacidiphila reveromycinica</name>
    <dbReference type="NCBI Taxonomy" id="659352"/>
    <lineage>
        <taxon>Bacteria</taxon>
        <taxon>Bacillati</taxon>
        <taxon>Actinomycetota</taxon>
        <taxon>Actinomycetes</taxon>
        <taxon>Kitasatosporales</taxon>
        <taxon>Streptomycetaceae</taxon>
        <taxon>Actinacidiphila</taxon>
    </lineage>
</organism>
<reference evidence="2 3" key="2">
    <citation type="journal article" date="2011" name="J. Antibiot.">
        <title>Furaquinocins I and J: novel polyketide isoprenoid hybrid compounds from Streptomyces reveromyceticus SN-593.</title>
        <authorList>
            <person name="Panthee S."/>
            <person name="Takahashi S."/>
            <person name="Takagi H."/>
            <person name="Nogawa T."/>
            <person name="Oowada E."/>
            <person name="Uramoto M."/>
            <person name="Osada H."/>
        </authorList>
    </citation>
    <scope>NUCLEOTIDE SEQUENCE [LARGE SCALE GENOMIC DNA]</scope>
    <source>
        <strain evidence="2 3">SN-593</strain>
    </source>
</reference>
<gene>
    <name evidence="2" type="ORF">RVR_8733</name>
</gene>
<sequence length="408" mass="44868">MDITDIIKPGALEGVRVADFGWVLAGPYATMLLGYMGAEVIKIESRRRIDEQRIVHRAGVSDNVDASSNFFEINLNKRSVTLNLSTPEGAALARRIVAQSDIVVENMRPGVMDRLGLGYADLAKVREDIVMVSISGWGQTGPLREYTAYAPCFASFGGLAHMMGYADGEPNTGTSAMDARSGTAAAFAVLMALAIRRRTGQGQYIDMASGEALSCLIGDVTMDYLMNGRSPSRDGNRDAIMAPHNCYRCAGDDQWISIAVGTEAEWEGLCDAMGRPAWTGDADFSGAYERWRHQERLDALVQEWTSAIPAEEVMHRLQKHGVAAVPSFDAERLFDNEHLRERGSITSVEHPVLGERQAISPPWQMSATPPKIDRYAPLLGEHNDYVLREMLGLPDDEIARLVEEKVVY</sequence>
<dbReference type="InterPro" id="IPR023606">
    <property type="entry name" value="CoA-Trfase_III_dom_1_sf"/>
</dbReference>
<reference evidence="2 3" key="4">
    <citation type="journal article" date="2020" name="Sci. Rep.">
        <title>beta-carboline chemical signals induce reveromycin production through a LuxR family regulator in Streptomyces sp. SN-593.</title>
        <authorList>
            <person name="Panthee S."/>
            <person name="Kito N."/>
            <person name="Hayashi T."/>
            <person name="Shimizu T."/>
            <person name="Ishikawa J."/>
            <person name="Hamamoto H."/>
            <person name="Osada H."/>
            <person name="Takahashi S."/>
        </authorList>
    </citation>
    <scope>NUCLEOTIDE SEQUENCE [LARGE SCALE GENOMIC DNA]</scope>
    <source>
        <strain evidence="2 3">SN-593</strain>
    </source>
</reference>
<evidence type="ECO:0000313" key="3">
    <source>
        <dbReference type="Proteomes" id="UP000595703"/>
    </source>
</evidence>
<dbReference type="SUPFAM" id="SSF89796">
    <property type="entry name" value="CoA-transferase family III (CaiB/BaiF)"/>
    <property type="match status" value="1"/>
</dbReference>
<reference evidence="2 3" key="1">
    <citation type="journal article" date="2010" name="J. Bacteriol.">
        <title>Biochemical characterization of a novel indole prenyltransferase from Streptomyces sp. SN-593.</title>
        <authorList>
            <person name="Takahashi S."/>
            <person name="Takagi H."/>
            <person name="Toyoda A."/>
            <person name="Uramoto M."/>
            <person name="Nogawa T."/>
            <person name="Ueki M."/>
            <person name="Sakaki Y."/>
            <person name="Osada H."/>
        </authorList>
    </citation>
    <scope>NUCLEOTIDE SEQUENCE [LARGE SCALE GENOMIC DNA]</scope>
    <source>
        <strain evidence="2 3">SN-593</strain>
    </source>
</reference>
<dbReference type="GO" id="GO:0008410">
    <property type="term" value="F:CoA-transferase activity"/>
    <property type="evidence" value="ECO:0007669"/>
    <property type="project" value="TreeGrafter"/>
</dbReference>
<dbReference type="Gene3D" id="3.40.50.10540">
    <property type="entry name" value="Crotonobetainyl-coa:carnitine coa-transferase, domain 1"/>
    <property type="match status" value="1"/>
</dbReference>
<dbReference type="AlphaFoldDB" id="A0A7U3VS42"/>
<keyword evidence="3" id="KW-1185">Reference proteome</keyword>
<dbReference type="Proteomes" id="UP000595703">
    <property type="component" value="Chromosome"/>
</dbReference>
<reference evidence="2 3" key="3">
    <citation type="journal article" date="2011" name="Nat. Chem. Biol.">
        <title>Reveromycin A biosynthesis uses RevG and RevJ for stereospecific spiroacetal formation.</title>
        <authorList>
            <person name="Takahashi S."/>
            <person name="Toyoda A."/>
            <person name="Sekiyama Y."/>
            <person name="Takagi H."/>
            <person name="Nogawa T."/>
            <person name="Uramoto M."/>
            <person name="Suzuki R."/>
            <person name="Koshino H."/>
            <person name="Kumano T."/>
            <person name="Panthee S."/>
            <person name="Dairi T."/>
            <person name="Ishikawa J."/>
            <person name="Ikeda H."/>
            <person name="Sakaki Y."/>
            <person name="Osada H."/>
        </authorList>
    </citation>
    <scope>NUCLEOTIDE SEQUENCE [LARGE SCALE GENOMIC DNA]</scope>
    <source>
        <strain evidence="2 3">SN-593</strain>
    </source>
</reference>
<dbReference type="InterPro" id="IPR003673">
    <property type="entry name" value="CoA-Trfase_fam_III"/>
</dbReference>
<protein>
    <submittedName>
        <fullName evidence="2">Putative CoA transferase</fullName>
    </submittedName>
</protein>
<dbReference type="EMBL" id="AP018365">
    <property type="protein sequence ID" value="BBB01360.1"/>
    <property type="molecule type" value="Genomic_DNA"/>
</dbReference>
<evidence type="ECO:0000256" key="1">
    <source>
        <dbReference type="ARBA" id="ARBA00022679"/>
    </source>
</evidence>
<dbReference type="Pfam" id="PF02515">
    <property type="entry name" value="CoA_transf_3"/>
    <property type="match status" value="1"/>
</dbReference>
<dbReference type="InterPro" id="IPR044855">
    <property type="entry name" value="CoA-Trfase_III_dom3_sf"/>
</dbReference>
<dbReference type="PANTHER" id="PTHR48207">
    <property type="entry name" value="SUCCINATE--HYDROXYMETHYLGLUTARATE COA-TRANSFERASE"/>
    <property type="match status" value="1"/>
</dbReference>
<accession>A0A7U3VS42</accession>
<keyword evidence="1 2" id="KW-0808">Transferase</keyword>
<evidence type="ECO:0000313" key="2">
    <source>
        <dbReference type="EMBL" id="BBB01360.1"/>
    </source>
</evidence>
<dbReference type="Gene3D" id="3.30.1540.10">
    <property type="entry name" value="formyl-coa transferase, domain 3"/>
    <property type="match status" value="1"/>
</dbReference>
<dbReference type="RefSeq" id="WP_202237268.1">
    <property type="nucleotide sequence ID" value="NZ_AP018365.1"/>
</dbReference>